<reference evidence="2" key="1">
    <citation type="submission" date="2014-09" db="EMBL/GenBank/DDBJ databases">
        <authorList>
            <person name="Magalhaes I.L.F."/>
            <person name="Oliveira U."/>
            <person name="Santos F.R."/>
            <person name="Vidigal T.H.D.A."/>
            <person name="Brescovit A.D."/>
            <person name="Santos A.J."/>
        </authorList>
    </citation>
    <scope>NUCLEOTIDE SEQUENCE</scope>
    <source>
        <tissue evidence="2">Shoot tissue taken approximately 20 cm above the soil surface</tissue>
    </source>
</reference>
<reference evidence="2" key="2">
    <citation type="journal article" date="2015" name="Data Brief">
        <title>Shoot transcriptome of the giant reed, Arundo donax.</title>
        <authorList>
            <person name="Barrero R.A."/>
            <person name="Guerrero F.D."/>
            <person name="Moolhuijzen P."/>
            <person name="Goolsby J.A."/>
            <person name="Tidwell J."/>
            <person name="Bellgard S.E."/>
            <person name="Bellgard M.I."/>
        </authorList>
    </citation>
    <scope>NUCLEOTIDE SEQUENCE</scope>
    <source>
        <tissue evidence="2">Shoot tissue taken approximately 20 cm above the soil surface</tissue>
    </source>
</reference>
<feature type="signal peptide" evidence="1">
    <location>
        <begin position="1"/>
        <end position="22"/>
    </location>
</feature>
<protein>
    <submittedName>
        <fullName evidence="2">Uncharacterized protein</fullName>
    </submittedName>
</protein>
<organism evidence="2">
    <name type="scientific">Arundo donax</name>
    <name type="common">Giant reed</name>
    <name type="synonym">Donax arundinaceus</name>
    <dbReference type="NCBI Taxonomy" id="35708"/>
    <lineage>
        <taxon>Eukaryota</taxon>
        <taxon>Viridiplantae</taxon>
        <taxon>Streptophyta</taxon>
        <taxon>Embryophyta</taxon>
        <taxon>Tracheophyta</taxon>
        <taxon>Spermatophyta</taxon>
        <taxon>Magnoliopsida</taxon>
        <taxon>Liliopsida</taxon>
        <taxon>Poales</taxon>
        <taxon>Poaceae</taxon>
        <taxon>PACMAD clade</taxon>
        <taxon>Arundinoideae</taxon>
        <taxon>Arundineae</taxon>
        <taxon>Arundo</taxon>
    </lineage>
</organism>
<evidence type="ECO:0000313" key="2">
    <source>
        <dbReference type="EMBL" id="JAE08305.1"/>
    </source>
</evidence>
<dbReference type="AlphaFoldDB" id="A0A0A9F5J8"/>
<evidence type="ECO:0000256" key="1">
    <source>
        <dbReference type="SAM" id="SignalP"/>
    </source>
</evidence>
<keyword evidence="1" id="KW-0732">Signal</keyword>
<sequence length="30" mass="3465">MHSHLSLVYFLIFRASLANVHGEPDKHCEI</sequence>
<dbReference type="EMBL" id="GBRH01189591">
    <property type="protein sequence ID" value="JAE08305.1"/>
    <property type="molecule type" value="Transcribed_RNA"/>
</dbReference>
<proteinExistence type="predicted"/>
<accession>A0A0A9F5J8</accession>
<feature type="chain" id="PRO_5002062070" evidence="1">
    <location>
        <begin position="23"/>
        <end position="30"/>
    </location>
</feature>
<name>A0A0A9F5J8_ARUDO</name>